<evidence type="ECO:0000313" key="9">
    <source>
        <dbReference type="EMBL" id="KRN88815.1"/>
    </source>
</evidence>
<dbReference type="SUPFAM" id="SSF51905">
    <property type="entry name" value="FAD/NAD(P)-binding domain"/>
    <property type="match status" value="1"/>
</dbReference>
<dbReference type="PANTHER" id="PTHR43429">
    <property type="entry name" value="PYRIDINE NUCLEOTIDE-DISULFIDE OXIDOREDUCTASE DOMAIN-CONTAINING"/>
    <property type="match status" value="1"/>
</dbReference>
<dbReference type="RefSeq" id="WP_027107218.1">
    <property type="nucleotide sequence ID" value="NZ_JQBZ01000025.1"/>
</dbReference>
<dbReference type="Proteomes" id="UP000051500">
    <property type="component" value="Unassembled WGS sequence"/>
</dbReference>
<dbReference type="Pfam" id="PF00581">
    <property type="entry name" value="Rhodanese"/>
    <property type="match status" value="1"/>
</dbReference>
<dbReference type="OrthoDB" id="9802028at2"/>
<comment type="similarity">
    <text evidence="2">Belongs to the class-III pyridine nucleotide-disulfide oxidoreductase family.</text>
</comment>
<dbReference type="eggNOG" id="COG0446">
    <property type="taxonomic scope" value="Bacteria"/>
</dbReference>
<evidence type="ECO:0000256" key="6">
    <source>
        <dbReference type="ARBA" id="ARBA00023097"/>
    </source>
</evidence>
<dbReference type="InterPro" id="IPR016156">
    <property type="entry name" value="FAD/NAD-linked_Rdtase_dimer_sf"/>
</dbReference>
<evidence type="ECO:0000313" key="10">
    <source>
        <dbReference type="Proteomes" id="UP000051500"/>
    </source>
</evidence>
<dbReference type="STRING" id="1122146.IV53_GL000785"/>
<keyword evidence="5" id="KW-0560">Oxidoreductase</keyword>
<reference evidence="9 10" key="1">
    <citation type="journal article" date="2015" name="Genome Announc.">
        <title>Expanding the biotechnology potential of lactobacilli through comparative genomics of 213 strains and associated genera.</title>
        <authorList>
            <person name="Sun Z."/>
            <person name="Harris H.M."/>
            <person name="McCann A."/>
            <person name="Guo C."/>
            <person name="Argimon S."/>
            <person name="Zhang W."/>
            <person name="Yang X."/>
            <person name="Jeffery I.B."/>
            <person name="Cooney J.C."/>
            <person name="Kagawa T.F."/>
            <person name="Liu W."/>
            <person name="Song Y."/>
            <person name="Salvetti E."/>
            <person name="Wrobel A."/>
            <person name="Rasinkangas P."/>
            <person name="Parkhill J."/>
            <person name="Rea M.C."/>
            <person name="O'Sullivan O."/>
            <person name="Ritari J."/>
            <person name="Douillard F.P."/>
            <person name="Paul Ross R."/>
            <person name="Yang R."/>
            <person name="Briner A.E."/>
            <person name="Felis G.E."/>
            <person name="de Vos W.M."/>
            <person name="Barrangou R."/>
            <person name="Klaenhammer T.R."/>
            <person name="Caufield P.W."/>
            <person name="Cui Y."/>
            <person name="Zhang H."/>
            <person name="O'Toole P.W."/>
        </authorList>
    </citation>
    <scope>NUCLEOTIDE SEQUENCE [LARGE SCALE GENOMIC DNA]</scope>
    <source>
        <strain evidence="9 10">DSM 22408</strain>
    </source>
</reference>
<dbReference type="GO" id="GO:0016491">
    <property type="term" value="F:oxidoreductase activity"/>
    <property type="evidence" value="ECO:0007669"/>
    <property type="project" value="UniProtKB-KW"/>
</dbReference>
<dbReference type="InterPro" id="IPR050260">
    <property type="entry name" value="FAD-bd_OxRdtase"/>
</dbReference>
<dbReference type="PATRIC" id="fig|1122146.4.peg.815"/>
<accession>A0A0R2KHJ9</accession>
<dbReference type="EMBL" id="JQBZ01000025">
    <property type="protein sequence ID" value="KRN88815.1"/>
    <property type="molecule type" value="Genomic_DNA"/>
</dbReference>
<protein>
    <submittedName>
        <fullName evidence="9">CoA-disulfide reductase</fullName>
    </submittedName>
</protein>
<dbReference type="Pfam" id="PF02852">
    <property type="entry name" value="Pyr_redox_dim"/>
    <property type="match status" value="1"/>
</dbReference>
<dbReference type="Gene3D" id="3.50.50.60">
    <property type="entry name" value="FAD/NAD(P)-binding domain"/>
    <property type="match status" value="2"/>
</dbReference>
<keyword evidence="6" id="KW-0558">Oxidation</keyword>
<dbReference type="SMART" id="SM00450">
    <property type="entry name" value="RHOD"/>
    <property type="match status" value="1"/>
</dbReference>
<dbReference type="InterPro" id="IPR036188">
    <property type="entry name" value="FAD/NAD-bd_sf"/>
</dbReference>
<comment type="cofactor">
    <cofactor evidence="1">
        <name>FAD</name>
        <dbReference type="ChEBI" id="CHEBI:57692"/>
    </cofactor>
</comment>
<dbReference type="SUPFAM" id="SSF52821">
    <property type="entry name" value="Rhodanese/Cell cycle control phosphatase"/>
    <property type="match status" value="1"/>
</dbReference>
<dbReference type="InterPro" id="IPR036873">
    <property type="entry name" value="Rhodanese-like_dom_sf"/>
</dbReference>
<dbReference type="PRINTS" id="PR00411">
    <property type="entry name" value="PNDRDTASEI"/>
</dbReference>
<comment type="caution">
    <text evidence="9">The sequence shown here is derived from an EMBL/GenBank/DDBJ whole genome shotgun (WGS) entry which is preliminary data.</text>
</comment>
<evidence type="ECO:0000256" key="3">
    <source>
        <dbReference type="ARBA" id="ARBA00022630"/>
    </source>
</evidence>
<dbReference type="InterPro" id="IPR001763">
    <property type="entry name" value="Rhodanese-like_dom"/>
</dbReference>
<dbReference type="InterPro" id="IPR004099">
    <property type="entry name" value="Pyr_nucl-diS_OxRdtase_dimer"/>
</dbReference>
<feature type="domain" description="Rhodanese" evidence="8">
    <location>
        <begin position="464"/>
        <end position="553"/>
    </location>
</feature>
<dbReference type="PANTHER" id="PTHR43429:SF1">
    <property type="entry name" value="NAD(P)H SULFUR OXIDOREDUCTASE (COA-DEPENDENT)"/>
    <property type="match status" value="1"/>
</dbReference>
<sequence>MKKKLVIVGGVAGGMSAATRARRLNEDLDITVYEKGDYVSFANCGLPYHISGTIPEEESLLVQTPQALKDRFNINALVAHEVIDIDPENKTVTVKHNNETFTDSYDSLVLSPGAAPFVPPIKGLADADNVHTLVSIMDLEDIMHQLNDTEVKNAVVIGAGFIGVEVAENLAQRGLNVHLVEKAPHILPPVDIEMATYLQNVLRKNKVNVLTNVAAQEFQNNGHKIILDDGSFLEADLVVMSVGVRPRIALAQKAGVQVTERGSIIVDEHYKTNVADIYAVGDAIAVKNQISGQLGMIALASPANREGRQVADNIIGHLPHKNRGSIGTSIVGVFGFALASTGLSERAVRALDIEPGILHVSGPDHAKYYPGAKGITLKIIFDQTTGKIYGAQAFGPVGADRRIDVIAAAIKGNLTIQDLPEMELSYSPPYGVAKDIVNMAGYAGMNLLEGYSHNVQWYDLPDKMKDGAIVLDVRAHQDFIKMGHLPNAINIPLNELRARVGELDKEQSYLIACYSGQQSYIAERFLVGTGFKDVKNFDGGYAVYNVMFPDLLIK</sequence>
<name>A0A0R2KHJ9_9LACO</name>
<evidence type="ECO:0000256" key="7">
    <source>
        <dbReference type="ARBA" id="ARBA00023284"/>
    </source>
</evidence>
<evidence type="ECO:0000256" key="1">
    <source>
        <dbReference type="ARBA" id="ARBA00001974"/>
    </source>
</evidence>
<proteinExistence type="inferred from homology"/>
<keyword evidence="3" id="KW-0285">Flavoprotein</keyword>
<organism evidence="9 10">
    <name type="scientific">Ligilactobacillus ceti DSM 22408</name>
    <dbReference type="NCBI Taxonomy" id="1122146"/>
    <lineage>
        <taxon>Bacteria</taxon>
        <taxon>Bacillati</taxon>
        <taxon>Bacillota</taxon>
        <taxon>Bacilli</taxon>
        <taxon>Lactobacillales</taxon>
        <taxon>Lactobacillaceae</taxon>
        <taxon>Ligilactobacillus</taxon>
    </lineage>
</organism>
<keyword evidence="7" id="KW-0676">Redox-active center</keyword>
<evidence type="ECO:0000256" key="2">
    <source>
        <dbReference type="ARBA" id="ARBA00009130"/>
    </source>
</evidence>
<dbReference type="InterPro" id="IPR023753">
    <property type="entry name" value="FAD/NAD-binding_dom"/>
</dbReference>
<evidence type="ECO:0000256" key="4">
    <source>
        <dbReference type="ARBA" id="ARBA00022827"/>
    </source>
</evidence>
<dbReference type="SUPFAM" id="SSF55424">
    <property type="entry name" value="FAD/NAD-linked reductases, dimerisation (C-terminal) domain"/>
    <property type="match status" value="1"/>
</dbReference>
<dbReference type="Pfam" id="PF07992">
    <property type="entry name" value="Pyr_redox_2"/>
    <property type="match status" value="1"/>
</dbReference>
<gene>
    <name evidence="9" type="ORF">IV53_GL000785</name>
</gene>
<keyword evidence="10" id="KW-1185">Reference proteome</keyword>
<dbReference type="eggNOG" id="COG0607">
    <property type="taxonomic scope" value="Bacteria"/>
</dbReference>
<dbReference type="AlphaFoldDB" id="A0A0R2KHJ9"/>
<evidence type="ECO:0000256" key="5">
    <source>
        <dbReference type="ARBA" id="ARBA00023002"/>
    </source>
</evidence>
<dbReference type="Gene3D" id="3.40.250.10">
    <property type="entry name" value="Rhodanese-like domain"/>
    <property type="match status" value="1"/>
</dbReference>
<evidence type="ECO:0000259" key="8">
    <source>
        <dbReference type="PROSITE" id="PS50206"/>
    </source>
</evidence>
<keyword evidence="4" id="KW-0274">FAD</keyword>
<dbReference type="PROSITE" id="PS50206">
    <property type="entry name" value="RHODANESE_3"/>
    <property type="match status" value="1"/>
</dbReference>
<dbReference type="PRINTS" id="PR00368">
    <property type="entry name" value="FADPNR"/>
</dbReference>